<name>A0A175WBM0_9PEZI</name>
<gene>
    <name evidence="3" type="ORF">MMYC01_203898</name>
</gene>
<keyword evidence="2" id="KW-1133">Transmembrane helix</keyword>
<accession>A0A175WBM0</accession>
<dbReference type="Proteomes" id="UP000078237">
    <property type="component" value="Unassembled WGS sequence"/>
</dbReference>
<evidence type="ECO:0000313" key="4">
    <source>
        <dbReference type="Proteomes" id="UP000078237"/>
    </source>
</evidence>
<evidence type="ECO:0000256" key="2">
    <source>
        <dbReference type="SAM" id="Phobius"/>
    </source>
</evidence>
<keyword evidence="4" id="KW-1185">Reference proteome</keyword>
<comment type="caution">
    <text evidence="3">The sequence shown here is derived from an EMBL/GenBank/DDBJ whole genome shotgun (WGS) entry which is preliminary data.</text>
</comment>
<evidence type="ECO:0000256" key="1">
    <source>
        <dbReference type="SAM" id="MobiDB-lite"/>
    </source>
</evidence>
<proteinExistence type="predicted"/>
<feature type="compositionally biased region" description="Low complexity" evidence="1">
    <location>
        <begin position="151"/>
        <end position="162"/>
    </location>
</feature>
<feature type="region of interest" description="Disordered" evidence="1">
    <location>
        <begin position="95"/>
        <end position="190"/>
    </location>
</feature>
<feature type="compositionally biased region" description="Basic residues" evidence="1">
    <location>
        <begin position="117"/>
        <end position="148"/>
    </location>
</feature>
<sequence length="190" mass="20951">MAPLNLPHLADIFETAKSTIPTKTLPLAQLLHIRQSDPTVTIITGDGSATEADNSTTTEATTLTGGAIAGIVIGSIAGLLLLLWIIRSCSNLGAPPGSEARPGWPWYGGVRDEYPPRHRSGSRSRSRHSYHGHRHHRHRRHGRSRSRRASVVEVTEAPPVVVRDSRRSRSRGHYGYGDRVESRSRSRGRY</sequence>
<protein>
    <submittedName>
        <fullName evidence="3">Uncharacterized protein</fullName>
    </submittedName>
</protein>
<dbReference type="EMBL" id="LCTW02000046">
    <property type="protein sequence ID" value="KXX80952.1"/>
    <property type="molecule type" value="Genomic_DNA"/>
</dbReference>
<organism evidence="3 4">
    <name type="scientific">Madurella mycetomatis</name>
    <dbReference type="NCBI Taxonomy" id="100816"/>
    <lineage>
        <taxon>Eukaryota</taxon>
        <taxon>Fungi</taxon>
        <taxon>Dikarya</taxon>
        <taxon>Ascomycota</taxon>
        <taxon>Pezizomycotina</taxon>
        <taxon>Sordariomycetes</taxon>
        <taxon>Sordariomycetidae</taxon>
        <taxon>Sordariales</taxon>
        <taxon>Sordariales incertae sedis</taxon>
        <taxon>Madurella</taxon>
    </lineage>
</organism>
<feature type="transmembrane region" description="Helical" evidence="2">
    <location>
        <begin position="63"/>
        <end position="86"/>
    </location>
</feature>
<keyword evidence="2" id="KW-0472">Membrane</keyword>
<evidence type="ECO:0000313" key="3">
    <source>
        <dbReference type="EMBL" id="KXX80952.1"/>
    </source>
</evidence>
<dbReference type="VEuPathDB" id="FungiDB:MMYC01_203898"/>
<dbReference type="AlphaFoldDB" id="A0A175WBM0"/>
<keyword evidence="2" id="KW-0812">Transmembrane</keyword>
<reference evidence="3 4" key="1">
    <citation type="journal article" date="2016" name="Genome Announc.">
        <title>Genome Sequence of Madurella mycetomatis mm55, Isolated from a Human Mycetoma Case in Sudan.</title>
        <authorList>
            <person name="Smit S."/>
            <person name="Derks M.F."/>
            <person name="Bervoets S."/>
            <person name="Fahal A."/>
            <person name="van Leeuwen W."/>
            <person name="van Belkum A."/>
            <person name="van de Sande W.W."/>
        </authorList>
    </citation>
    <scope>NUCLEOTIDE SEQUENCE [LARGE SCALE GENOMIC DNA]</scope>
    <source>
        <strain evidence="4">mm55</strain>
    </source>
</reference>